<proteinExistence type="predicted"/>
<evidence type="ECO:0000313" key="2">
    <source>
        <dbReference type="EMBL" id="GAA0271258.1"/>
    </source>
</evidence>
<evidence type="ECO:0000313" key="3">
    <source>
        <dbReference type="Proteomes" id="UP001501867"/>
    </source>
</evidence>
<sequence length="154" mass="16056">MAAAARLDFRTGTVDPAAPAARWWVPFYVVGLSVLTEAPALLTTGLVSEWGEVVPRWVPLIGGRRVAPLVAVIPAFLWGRSCWPWPGPTVGGADVPDGLVGPDRPSPDGSVHASERGAGQHDSPRHSGRDRPAPGKGRSDDLAVSGVITASEPS</sequence>
<reference evidence="2 3" key="1">
    <citation type="journal article" date="2019" name="Int. J. Syst. Evol. Microbiol.">
        <title>The Global Catalogue of Microorganisms (GCM) 10K type strain sequencing project: providing services to taxonomists for standard genome sequencing and annotation.</title>
        <authorList>
            <consortium name="The Broad Institute Genomics Platform"/>
            <consortium name="The Broad Institute Genome Sequencing Center for Infectious Disease"/>
            <person name="Wu L."/>
            <person name="Ma J."/>
        </authorList>
    </citation>
    <scope>NUCLEOTIDE SEQUENCE [LARGE SCALE GENOMIC DNA]</scope>
    <source>
        <strain evidence="2 3">JCM 4505</strain>
    </source>
</reference>
<gene>
    <name evidence="2" type="ORF">GCM10010302_06030</name>
</gene>
<accession>A0ABN0V1Y6</accession>
<feature type="compositionally biased region" description="Basic and acidic residues" evidence="1">
    <location>
        <begin position="113"/>
        <end position="141"/>
    </location>
</feature>
<organism evidence="2 3">
    <name type="scientific">Streptomyces polychromogenes</name>
    <dbReference type="NCBI Taxonomy" id="67342"/>
    <lineage>
        <taxon>Bacteria</taxon>
        <taxon>Bacillati</taxon>
        <taxon>Actinomycetota</taxon>
        <taxon>Actinomycetes</taxon>
        <taxon>Kitasatosporales</taxon>
        <taxon>Streptomycetaceae</taxon>
        <taxon>Streptomyces</taxon>
    </lineage>
</organism>
<dbReference type="EMBL" id="BAAABV010000005">
    <property type="protein sequence ID" value="GAA0271258.1"/>
    <property type="molecule type" value="Genomic_DNA"/>
</dbReference>
<protein>
    <submittedName>
        <fullName evidence="2">Uncharacterized protein</fullName>
    </submittedName>
</protein>
<dbReference type="Proteomes" id="UP001501867">
    <property type="component" value="Unassembled WGS sequence"/>
</dbReference>
<name>A0ABN0V1Y6_9ACTN</name>
<feature type="region of interest" description="Disordered" evidence="1">
    <location>
        <begin position="89"/>
        <end position="154"/>
    </location>
</feature>
<evidence type="ECO:0000256" key="1">
    <source>
        <dbReference type="SAM" id="MobiDB-lite"/>
    </source>
</evidence>
<keyword evidence="3" id="KW-1185">Reference proteome</keyword>
<comment type="caution">
    <text evidence="2">The sequence shown here is derived from an EMBL/GenBank/DDBJ whole genome shotgun (WGS) entry which is preliminary data.</text>
</comment>